<dbReference type="EMBL" id="FOCP01000019">
    <property type="protein sequence ID" value="SEN45763.1"/>
    <property type="molecule type" value="Genomic_DNA"/>
</dbReference>
<name>A0A1H8GP49_9PROT</name>
<dbReference type="AlphaFoldDB" id="A0A1H8GP49"/>
<protein>
    <submittedName>
        <fullName evidence="1">Uncharacterized protein</fullName>
    </submittedName>
</protein>
<gene>
    <name evidence="1" type="ORF">SAMN05216325_1193</name>
</gene>
<evidence type="ECO:0000313" key="1">
    <source>
        <dbReference type="EMBL" id="SEN45763.1"/>
    </source>
</evidence>
<organism evidence="1 2">
    <name type="scientific">Nitrosomonas marina</name>
    <dbReference type="NCBI Taxonomy" id="917"/>
    <lineage>
        <taxon>Bacteria</taxon>
        <taxon>Pseudomonadati</taxon>
        <taxon>Pseudomonadota</taxon>
        <taxon>Betaproteobacteria</taxon>
        <taxon>Nitrosomonadales</taxon>
        <taxon>Nitrosomonadaceae</taxon>
        <taxon>Nitrosomonas</taxon>
    </lineage>
</organism>
<dbReference type="Proteomes" id="UP000199459">
    <property type="component" value="Unassembled WGS sequence"/>
</dbReference>
<evidence type="ECO:0000313" key="2">
    <source>
        <dbReference type="Proteomes" id="UP000199459"/>
    </source>
</evidence>
<sequence length="62" mass="6828">MLGMTTPFILNGPSAQIGAIRFPKIFVTLSAAFVCAPLPKETEFRTPLDVILKMYPLGLSRF</sequence>
<reference evidence="1 2" key="1">
    <citation type="submission" date="2016-10" db="EMBL/GenBank/DDBJ databases">
        <authorList>
            <person name="de Groot N.N."/>
        </authorList>
    </citation>
    <scope>NUCLEOTIDE SEQUENCE [LARGE SCALE GENOMIC DNA]</scope>
    <source>
        <strain evidence="1 2">Nm22</strain>
    </source>
</reference>
<accession>A0A1H8GP49</accession>
<proteinExistence type="predicted"/>